<reference evidence="1 2" key="1">
    <citation type="submission" date="2019-03" db="EMBL/GenBank/DDBJ databases">
        <title>Genomic Encyclopedia of Type Strains, Phase IV (KMG-IV): sequencing the most valuable type-strain genomes for metagenomic binning, comparative biology and taxonomic classification.</title>
        <authorList>
            <person name="Goeker M."/>
        </authorList>
    </citation>
    <scope>NUCLEOTIDE SEQUENCE [LARGE SCALE GENOMIC DNA]</scope>
    <source>
        <strain evidence="1 2">DSM 24766</strain>
    </source>
</reference>
<dbReference type="OrthoDB" id="7842948at2"/>
<dbReference type="AlphaFoldDB" id="A0A4R2R976"/>
<keyword evidence="2" id="KW-1185">Reference proteome</keyword>
<dbReference type="RefSeq" id="WP_132953173.1">
    <property type="nucleotide sequence ID" value="NZ_SLXU01000024.1"/>
</dbReference>
<protein>
    <submittedName>
        <fullName evidence="1">Uncharacterized protein</fullName>
    </submittedName>
</protein>
<name>A0A4R2R976_9RHOB</name>
<sequence length="142" mass="15729">MWRSSEVDREPFVLPSGRTASIKYTFVVSPNRPRLGCHGLFRPDDGIVLWQNGTEEPCLLFGGSAKALDDLREHAALLPCGPARKKAHEAYLKARKYLWGEMVGRTVSVEGGGNAQNNIWVVGIEESSTVEFEIMLAREQVG</sequence>
<proteinExistence type="predicted"/>
<comment type="caution">
    <text evidence="1">The sequence shown here is derived from an EMBL/GenBank/DDBJ whole genome shotgun (WGS) entry which is preliminary data.</text>
</comment>
<evidence type="ECO:0000313" key="1">
    <source>
        <dbReference type="EMBL" id="TCP58499.1"/>
    </source>
</evidence>
<organism evidence="1 2">
    <name type="scientific">Rhodovulum bhavnagarense</name>
    <dbReference type="NCBI Taxonomy" id="992286"/>
    <lineage>
        <taxon>Bacteria</taxon>
        <taxon>Pseudomonadati</taxon>
        <taxon>Pseudomonadota</taxon>
        <taxon>Alphaproteobacteria</taxon>
        <taxon>Rhodobacterales</taxon>
        <taxon>Paracoccaceae</taxon>
        <taxon>Rhodovulum</taxon>
    </lineage>
</organism>
<gene>
    <name evidence="1" type="ORF">EV663_12420</name>
</gene>
<evidence type="ECO:0000313" key="2">
    <source>
        <dbReference type="Proteomes" id="UP000295050"/>
    </source>
</evidence>
<accession>A0A4R2R976</accession>
<dbReference type="EMBL" id="SLXU01000024">
    <property type="protein sequence ID" value="TCP58499.1"/>
    <property type="molecule type" value="Genomic_DNA"/>
</dbReference>
<dbReference type="Proteomes" id="UP000295050">
    <property type="component" value="Unassembled WGS sequence"/>
</dbReference>